<protein>
    <submittedName>
        <fullName evidence="1">Uncharacterized protein</fullName>
    </submittedName>
</protein>
<name>A0ABQ7EIT4_BRACR</name>
<sequence length="225" mass="25569">MVTIEKDDPLYGVLNDDQVGVDNRRKINPEVLQQMREYILAAEGGEKRIRQERVRKSVSDLDNDPLGQKKFLRLEAPPLITHEVDKGKGFVFGYSKQNEQNHSGDNGTQGSSSWVEKENVSLLSVSGVGRGDREFGEMERESGINSKERLCALRSDLEAEYSSGTPDWEKINFLKSEVAKAFRDEEEYWRQKSKDKWLVAGDNNASFFLCLCERLETEEPTAETG</sequence>
<dbReference type="EMBL" id="QGKV02000299">
    <property type="protein sequence ID" value="KAF3596892.1"/>
    <property type="molecule type" value="Genomic_DNA"/>
</dbReference>
<reference evidence="1 2" key="1">
    <citation type="journal article" date="2020" name="BMC Genomics">
        <title>Intraspecific diversification of the crop wild relative Brassica cretica Lam. using demographic model selection.</title>
        <authorList>
            <person name="Kioukis A."/>
            <person name="Michalopoulou V.A."/>
            <person name="Briers L."/>
            <person name="Pirintsos S."/>
            <person name="Studholme D.J."/>
            <person name="Pavlidis P."/>
            <person name="Sarris P.F."/>
        </authorList>
    </citation>
    <scope>NUCLEOTIDE SEQUENCE [LARGE SCALE GENOMIC DNA]</scope>
    <source>
        <strain evidence="2">cv. PFS-1207/04</strain>
    </source>
</reference>
<proteinExistence type="predicted"/>
<evidence type="ECO:0000313" key="2">
    <source>
        <dbReference type="Proteomes" id="UP000266723"/>
    </source>
</evidence>
<accession>A0ABQ7EIT4</accession>
<keyword evidence="2" id="KW-1185">Reference proteome</keyword>
<comment type="caution">
    <text evidence="1">The sequence shown here is derived from an EMBL/GenBank/DDBJ whole genome shotgun (WGS) entry which is preliminary data.</text>
</comment>
<evidence type="ECO:0000313" key="1">
    <source>
        <dbReference type="EMBL" id="KAF3596892.1"/>
    </source>
</evidence>
<gene>
    <name evidence="1" type="ORF">DY000_02020753</name>
</gene>
<organism evidence="1 2">
    <name type="scientific">Brassica cretica</name>
    <name type="common">Mustard</name>
    <dbReference type="NCBI Taxonomy" id="69181"/>
    <lineage>
        <taxon>Eukaryota</taxon>
        <taxon>Viridiplantae</taxon>
        <taxon>Streptophyta</taxon>
        <taxon>Embryophyta</taxon>
        <taxon>Tracheophyta</taxon>
        <taxon>Spermatophyta</taxon>
        <taxon>Magnoliopsida</taxon>
        <taxon>eudicotyledons</taxon>
        <taxon>Gunneridae</taxon>
        <taxon>Pentapetalae</taxon>
        <taxon>rosids</taxon>
        <taxon>malvids</taxon>
        <taxon>Brassicales</taxon>
        <taxon>Brassicaceae</taxon>
        <taxon>Brassiceae</taxon>
        <taxon>Brassica</taxon>
    </lineage>
</organism>
<dbReference type="Proteomes" id="UP000266723">
    <property type="component" value="Unassembled WGS sequence"/>
</dbReference>